<dbReference type="GO" id="GO:0019863">
    <property type="term" value="F:IgE binding"/>
    <property type="evidence" value="ECO:0007669"/>
    <property type="project" value="InterPro"/>
</dbReference>
<proteinExistence type="predicted"/>
<dbReference type="RefSeq" id="XP_056790372.1">
    <property type="nucleotide sequence ID" value="XM_056935178.1"/>
</dbReference>
<dbReference type="AlphaFoldDB" id="A0A9W9X759"/>
<dbReference type="GO" id="GO:0005576">
    <property type="term" value="C:extracellular region"/>
    <property type="evidence" value="ECO:0007669"/>
    <property type="project" value="InterPro"/>
</dbReference>
<dbReference type="PANTHER" id="PTHR42039">
    <property type="entry name" value="PUTATIVE (AFU_ORTHOLOGUE AFUA_3G02940)-RELATED"/>
    <property type="match status" value="1"/>
</dbReference>
<name>A0A9W9X759_9EURO</name>
<evidence type="ECO:0000313" key="1">
    <source>
        <dbReference type="EMBL" id="KAJ5485588.1"/>
    </source>
</evidence>
<reference evidence="1" key="1">
    <citation type="submission" date="2022-12" db="EMBL/GenBank/DDBJ databases">
        <authorList>
            <person name="Petersen C."/>
        </authorList>
    </citation>
    <scope>NUCLEOTIDE SEQUENCE</scope>
    <source>
        <strain evidence="1">IBT 30728</strain>
    </source>
</reference>
<reference evidence="1" key="2">
    <citation type="journal article" date="2023" name="IMA Fungus">
        <title>Comparative genomic study of the Penicillium genus elucidates a diverse pangenome and 15 lateral gene transfer events.</title>
        <authorList>
            <person name="Petersen C."/>
            <person name="Sorensen T."/>
            <person name="Nielsen M.R."/>
            <person name="Sondergaard T.E."/>
            <person name="Sorensen J.L."/>
            <person name="Fitzpatrick D.A."/>
            <person name="Frisvad J.C."/>
            <person name="Nielsen K.L."/>
        </authorList>
    </citation>
    <scope>NUCLEOTIDE SEQUENCE</scope>
    <source>
        <strain evidence="1">IBT 30728</strain>
    </source>
</reference>
<accession>A0A9W9X759</accession>
<evidence type="ECO:0008006" key="3">
    <source>
        <dbReference type="Google" id="ProtNLM"/>
    </source>
</evidence>
<sequence length="483" mass="51403">MHWGVYGSVLVTLGACPISASHHHRMRPRFIRPIVVSEGPDASISSWMKQTAPGPHVATSTFTTTVYTECQSTQAVNATKHITAHIIHVSNHSTSNEVVAPATPASGTTVIDVVIPSNTSLAGIATTPFSSTQIVSPLVPTETLQKRPAHPTTIHIHKTTTATVFETVHPIVSTTISKSITDEASVRTSSSINLPMSSITTAMTTKASNVAAHKILSLVSDLPPILGGIPQAISSNLLVPNIPSIPSIISNPPLDAKPPSIPELLNWTTTPLNGVFALEGFGQRTKPSGEHIQYRGNVGIPWGSNIIPVSPADAHRYKYVAQFRGSNSKPWTIVFWNKIGPEGKMDGWYGHTALKVVLPPGETQHIAFDENSEGAWGAAPGTTGLPVDNWGGYTSTWGEFSFGDGENKGWSGWDVSAIQAQMAKQDVQGMRICMPDGKGCSIVTPQARKVVDAYVADNRHHDGIGGAAAPGPVRLVVDIDYTE</sequence>
<dbReference type="PANTHER" id="PTHR42039:SF2">
    <property type="entry name" value="ALLERGEN ASP F4 (AFU_ORTHOLOGUE AFUA_2G03830)-RELATED"/>
    <property type="match status" value="1"/>
</dbReference>
<dbReference type="InterPro" id="IPR038903">
    <property type="entry name" value="Allergen_Asp_f_4"/>
</dbReference>
<gene>
    <name evidence="1" type="ORF">N7539_005576</name>
</gene>
<dbReference type="GeneID" id="81625427"/>
<dbReference type="Pfam" id="PF25312">
    <property type="entry name" value="Allergen_Asp_f_4"/>
    <property type="match status" value="1"/>
</dbReference>
<dbReference type="EMBL" id="JAPWDQ010000005">
    <property type="protein sequence ID" value="KAJ5485588.1"/>
    <property type="molecule type" value="Genomic_DNA"/>
</dbReference>
<comment type="caution">
    <text evidence="1">The sequence shown here is derived from an EMBL/GenBank/DDBJ whole genome shotgun (WGS) entry which is preliminary data.</text>
</comment>
<keyword evidence="2" id="KW-1185">Reference proteome</keyword>
<organism evidence="1 2">
    <name type="scientific">Penicillium diatomitis</name>
    <dbReference type="NCBI Taxonomy" id="2819901"/>
    <lineage>
        <taxon>Eukaryota</taxon>
        <taxon>Fungi</taxon>
        <taxon>Dikarya</taxon>
        <taxon>Ascomycota</taxon>
        <taxon>Pezizomycotina</taxon>
        <taxon>Eurotiomycetes</taxon>
        <taxon>Eurotiomycetidae</taxon>
        <taxon>Eurotiales</taxon>
        <taxon>Aspergillaceae</taxon>
        <taxon>Penicillium</taxon>
    </lineage>
</organism>
<protein>
    <recommendedName>
        <fullName evidence="3">Allergen Asp f 4</fullName>
    </recommendedName>
</protein>
<dbReference type="Proteomes" id="UP001148312">
    <property type="component" value="Unassembled WGS sequence"/>
</dbReference>
<evidence type="ECO:0000313" key="2">
    <source>
        <dbReference type="Proteomes" id="UP001148312"/>
    </source>
</evidence>